<dbReference type="EMBL" id="JBHTLU010000065">
    <property type="protein sequence ID" value="MFD1225509.1"/>
    <property type="molecule type" value="Genomic_DNA"/>
</dbReference>
<keyword evidence="2" id="KW-0378">Hydrolase</keyword>
<gene>
    <name evidence="2" type="ORF">ACFQ4B_36075</name>
</gene>
<dbReference type="SUPFAM" id="SSF51445">
    <property type="entry name" value="(Trans)glycosidases"/>
    <property type="match status" value="1"/>
</dbReference>
<dbReference type="RefSeq" id="WP_345585095.1">
    <property type="nucleotide sequence ID" value="NZ_BAABJG010000002.1"/>
</dbReference>
<dbReference type="Pfam" id="PF08924">
    <property type="entry name" value="Rv2525c_GlyHyd-like"/>
    <property type="match status" value="1"/>
</dbReference>
<evidence type="ECO:0000259" key="1">
    <source>
        <dbReference type="Pfam" id="PF08924"/>
    </source>
</evidence>
<evidence type="ECO:0000313" key="2">
    <source>
        <dbReference type="EMBL" id="MFD1225509.1"/>
    </source>
</evidence>
<evidence type="ECO:0000313" key="3">
    <source>
        <dbReference type="Proteomes" id="UP001597180"/>
    </source>
</evidence>
<dbReference type="Proteomes" id="UP001597180">
    <property type="component" value="Unassembled WGS sequence"/>
</dbReference>
<proteinExistence type="predicted"/>
<comment type="caution">
    <text evidence="2">The sequence shown here is derived from an EMBL/GenBank/DDBJ whole genome shotgun (WGS) entry which is preliminary data.</text>
</comment>
<dbReference type="InterPro" id="IPR015020">
    <property type="entry name" value="Rv2525c-like_Glyco_Hydro-like"/>
</dbReference>
<accession>A0ABW3UYY4</accession>
<name>A0ABW3UYY4_9BACL</name>
<sequence>MGKGFDCATPLTLAKAREFVTSGFTFVCRYLAPTGSWKRLTAVEANNITEAGLWIVSVFERGADNALAGAAQGTEDGRLALQYAKEIGQPEGSVIYAAVDTDVNSSHYAAVEAYLRAFDAQIDGYELGVYGEYEICKAMRDRGVVSKVWQTRAWSQGRVIENYNIYQHDLGATGLGFEKNGMLIDEDLSNGDAGGWKIGMAIKKEGTDNMPMKLEQWQWGMLYEVMGKAYNADQLNWNWMQKIVDKTLTAAELAFLNTVLDGRIDRKIEV</sequence>
<dbReference type="GO" id="GO:0016787">
    <property type="term" value="F:hydrolase activity"/>
    <property type="evidence" value="ECO:0007669"/>
    <property type="project" value="UniProtKB-KW"/>
</dbReference>
<protein>
    <submittedName>
        <fullName evidence="2">Glycoside hydrolase domain-containing protein</fullName>
    </submittedName>
</protein>
<dbReference type="InterPro" id="IPR017853">
    <property type="entry name" value="GH"/>
</dbReference>
<keyword evidence="3" id="KW-1185">Reference proteome</keyword>
<organism evidence="2 3">
    <name type="scientific">Paenibacillus vulneris</name>
    <dbReference type="NCBI Taxonomy" id="1133364"/>
    <lineage>
        <taxon>Bacteria</taxon>
        <taxon>Bacillati</taxon>
        <taxon>Bacillota</taxon>
        <taxon>Bacilli</taxon>
        <taxon>Bacillales</taxon>
        <taxon>Paenibacillaceae</taxon>
        <taxon>Paenibacillus</taxon>
    </lineage>
</organism>
<dbReference type="Gene3D" id="3.20.20.80">
    <property type="entry name" value="Glycosidases"/>
    <property type="match status" value="1"/>
</dbReference>
<reference evidence="3" key="1">
    <citation type="journal article" date="2019" name="Int. J. Syst. Evol. Microbiol.">
        <title>The Global Catalogue of Microorganisms (GCM) 10K type strain sequencing project: providing services to taxonomists for standard genome sequencing and annotation.</title>
        <authorList>
            <consortium name="The Broad Institute Genomics Platform"/>
            <consortium name="The Broad Institute Genome Sequencing Center for Infectious Disease"/>
            <person name="Wu L."/>
            <person name="Ma J."/>
        </authorList>
    </citation>
    <scope>NUCLEOTIDE SEQUENCE [LARGE SCALE GENOMIC DNA]</scope>
    <source>
        <strain evidence="3">CCUG 53270</strain>
    </source>
</reference>
<feature type="domain" description="Rv2525c-like glycoside hydrolase-like" evidence="1">
    <location>
        <begin position="19"/>
        <end position="168"/>
    </location>
</feature>